<feature type="transmembrane region" description="Helical" evidence="6">
    <location>
        <begin position="78"/>
        <end position="97"/>
    </location>
</feature>
<keyword evidence="5 6" id="KW-0472">Membrane</keyword>
<evidence type="ECO:0000256" key="4">
    <source>
        <dbReference type="ARBA" id="ARBA00022989"/>
    </source>
</evidence>
<dbReference type="Pfam" id="PF07690">
    <property type="entry name" value="MFS_1"/>
    <property type="match status" value="1"/>
</dbReference>
<dbReference type="RefSeq" id="WP_149671265.1">
    <property type="nucleotide sequence ID" value="NZ_VTUZ01000011.1"/>
</dbReference>
<feature type="transmembrane region" description="Helical" evidence="6">
    <location>
        <begin position="263"/>
        <end position="287"/>
    </location>
</feature>
<dbReference type="InterPro" id="IPR011701">
    <property type="entry name" value="MFS"/>
</dbReference>
<feature type="transmembrane region" description="Helical" evidence="6">
    <location>
        <begin position="225"/>
        <end position="243"/>
    </location>
</feature>
<accession>A0A5B0H722</accession>
<evidence type="ECO:0000313" key="9">
    <source>
        <dbReference type="Proteomes" id="UP000325273"/>
    </source>
</evidence>
<feature type="domain" description="Major facilitator superfamily (MFS) profile" evidence="7">
    <location>
        <begin position="12"/>
        <end position="412"/>
    </location>
</feature>
<feature type="transmembrane region" description="Helical" evidence="6">
    <location>
        <begin position="325"/>
        <end position="345"/>
    </location>
</feature>
<dbReference type="PIRSF" id="PIRSF002808">
    <property type="entry name" value="Hexose_phosphate_transp"/>
    <property type="match status" value="1"/>
</dbReference>
<dbReference type="PANTHER" id="PTHR11662:SF399">
    <property type="entry name" value="FI19708P1-RELATED"/>
    <property type="match status" value="1"/>
</dbReference>
<evidence type="ECO:0000256" key="2">
    <source>
        <dbReference type="ARBA" id="ARBA00022475"/>
    </source>
</evidence>
<dbReference type="PANTHER" id="PTHR11662">
    <property type="entry name" value="SOLUTE CARRIER FAMILY 17"/>
    <property type="match status" value="1"/>
</dbReference>
<organism evidence="8 9">
    <name type="scientific">Paraburkholderia panacisoli</name>
    <dbReference type="NCBI Taxonomy" id="2603818"/>
    <lineage>
        <taxon>Bacteria</taxon>
        <taxon>Pseudomonadati</taxon>
        <taxon>Pseudomonadota</taxon>
        <taxon>Betaproteobacteria</taxon>
        <taxon>Burkholderiales</taxon>
        <taxon>Burkholderiaceae</taxon>
        <taxon>Paraburkholderia</taxon>
    </lineage>
</organism>
<dbReference type="SUPFAM" id="SSF103473">
    <property type="entry name" value="MFS general substrate transporter"/>
    <property type="match status" value="1"/>
</dbReference>
<dbReference type="EMBL" id="VTUZ01000011">
    <property type="protein sequence ID" value="KAA1010793.1"/>
    <property type="molecule type" value="Genomic_DNA"/>
</dbReference>
<comment type="caution">
    <text evidence="8">The sequence shown here is derived from an EMBL/GenBank/DDBJ whole genome shotgun (WGS) entry which is preliminary data.</text>
</comment>
<keyword evidence="3 6" id="KW-0812">Transmembrane</keyword>
<evidence type="ECO:0000259" key="7">
    <source>
        <dbReference type="PROSITE" id="PS50850"/>
    </source>
</evidence>
<evidence type="ECO:0000256" key="5">
    <source>
        <dbReference type="ARBA" id="ARBA00023136"/>
    </source>
</evidence>
<feature type="transmembrane region" description="Helical" evidence="6">
    <location>
        <begin position="51"/>
        <end position="69"/>
    </location>
</feature>
<feature type="transmembrane region" description="Helical" evidence="6">
    <location>
        <begin position="386"/>
        <end position="406"/>
    </location>
</feature>
<proteinExistence type="predicted"/>
<evidence type="ECO:0000256" key="3">
    <source>
        <dbReference type="ARBA" id="ARBA00022692"/>
    </source>
</evidence>
<dbReference type="CDD" id="cd17319">
    <property type="entry name" value="MFS_ExuT_GudP_like"/>
    <property type="match status" value="1"/>
</dbReference>
<protein>
    <submittedName>
        <fullName evidence="8">MFS transporter</fullName>
    </submittedName>
</protein>
<dbReference type="InterPro" id="IPR020846">
    <property type="entry name" value="MFS_dom"/>
</dbReference>
<dbReference type="Proteomes" id="UP000325273">
    <property type="component" value="Unassembled WGS sequence"/>
</dbReference>
<dbReference type="PROSITE" id="PS50850">
    <property type="entry name" value="MFS"/>
    <property type="match status" value="1"/>
</dbReference>
<dbReference type="Gene3D" id="1.20.1250.20">
    <property type="entry name" value="MFS general substrate transporter like domains"/>
    <property type="match status" value="2"/>
</dbReference>
<dbReference type="AlphaFoldDB" id="A0A5B0H722"/>
<gene>
    <name evidence="8" type="ORF">FVF58_18190</name>
</gene>
<feature type="transmembrane region" description="Helical" evidence="6">
    <location>
        <begin position="168"/>
        <end position="187"/>
    </location>
</feature>
<keyword evidence="9" id="KW-1185">Reference proteome</keyword>
<feature type="transmembrane region" description="Helical" evidence="6">
    <location>
        <begin position="357"/>
        <end position="380"/>
    </location>
</feature>
<feature type="transmembrane region" description="Helical" evidence="6">
    <location>
        <begin position="299"/>
        <end position="319"/>
    </location>
</feature>
<dbReference type="GO" id="GO:0022857">
    <property type="term" value="F:transmembrane transporter activity"/>
    <property type="evidence" value="ECO:0007669"/>
    <property type="project" value="InterPro"/>
</dbReference>
<comment type="subcellular location">
    <subcellularLocation>
        <location evidence="1">Cell membrane</location>
        <topology evidence="1">Multi-pass membrane protein</topology>
    </subcellularLocation>
</comment>
<dbReference type="InterPro" id="IPR000849">
    <property type="entry name" value="Sugar_P_transporter"/>
</dbReference>
<reference evidence="8 9" key="1">
    <citation type="submission" date="2019-08" db="EMBL/GenBank/DDBJ databases">
        <title>Paraburkholderia sp. DCY113.</title>
        <authorList>
            <person name="Kang J."/>
        </authorList>
    </citation>
    <scope>NUCLEOTIDE SEQUENCE [LARGE SCALE GENOMIC DNA]</scope>
    <source>
        <strain evidence="8 9">DCY113</strain>
    </source>
</reference>
<dbReference type="InterPro" id="IPR050382">
    <property type="entry name" value="MFS_Na/Anion_cotransporter"/>
</dbReference>
<keyword evidence="2" id="KW-1003">Cell membrane</keyword>
<sequence length="440" mass="48229">MKRLQPKATATVLLMLCLMYFITYVDRVNISTAAGQFKSELGLSNTQLGFIFSAFAYPYVVFQFIGGWVSDRFGAKRTLIACAFIWAVATTLTGFAGGFTTLVAARLLLGLGEGATFPASTSAMASWVRKDRRGMAQGITHSSARLGNAVAPMLVLALMTAFDWRFAFYLLGALSFGWLVLWCVTYTEKPADHPRITAAEIDSLPPPRVRPVEAPGTWARLYRRLLPVSAVYFCYNWILWLMLDWMPLYFMHSFHLNIKKAVIFTSGVFIAGVFGDLVGGLISDRLLRRTGNLKLARSYLVAFCMTMTGLSLIPVVLIHDPMYSLVFLAAAMFFNEMNIGPMWAVPMDIAYDRSGTASGIMSGTGFTAAIVSPVVAGYLIDRLGNWNVTFLLSIGVMACGVLLTFMMKPDAPFADKLKPAAAPSVRAGRDAAAFPLVDKH</sequence>
<keyword evidence="4 6" id="KW-1133">Transmembrane helix</keyword>
<name>A0A5B0H722_9BURK</name>
<dbReference type="GO" id="GO:0005886">
    <property type="term" value="C:plasma membrane"/>
    <property type="evidence" value="ECO:0007669"/>
    <property type="project" value="UniProtKB-SubCell"/>
</dbReference>
<evidence type="ECO:0000256" key="1">
    <source>
        <dbReference type="ARBA" id="ARBA00004651"/>
    </source>
</evidence>
<dbReference type="InterPro" id="IPR036259">
    <property type="entry name" value="MFS_trans_sf"/>
</dbReference>
<evidence type="ECO:0000256" key="6">
    <source>
        <dbReference type="SAM" id="Phobius"/>
    </source>
</evidence>
<evidence type="ECO:0000313" key="8">
    <source>
        <dbReference type="EMBL" id="KAA1010793.1"/>
    </source>
</evidence>